<dbReference type="HOGENOM" id="CLU_2028207_0_0_1"/>
<dbReference type="EMBL" id="KN837243">
    <property type="protein sequence ID" value="KIJ31369.1"/>
    <property type="molecule type" value="Genomic_DNA"/>
</dbReference>
<keyword evidence="2" id="KW-1185">Reference proteome</keyword>
<name>A0A0C9UA07_SPHS4</name>
<dbReference type="Proteomes" id="UP000054279">
    <property type="component" value="Unassembled WGS sequence"/>
</dbReference>
<evidence type="ECO:0000313" key="2">
    <source>
        <dbReference type="Proteomes" id="UP000054279"/>
    </source>
</evidence>
<evidence type="ECO:0000313" key="1">
    <source>
        <dbReference type="EMBL" id="KIJ31369.1"/>
    </source>
</evidence>
<protein>
    <submittedName>
        <fullName evidence="1">Unplaced genomic scaffold SPHSTscaffold_168, whole genome shotgun sequence</fullName>
    </submittedName>
</protein>
<accession>A0A0C9UA07</accession>
<organism evidence="1 2">
    <name type="scientific">Sphaerobolus stellatus (strain SS14)</name>
    <dbReference type="NCBI Taxonomy" id="990650"/>
    <lineage>
        <taxon>Eukaryota</taxon>
        <taxon>Fungi</taxon>
        <taxon>Dikarya</taxon>
        <taxon>Basidiomycota</taxon>
        <taxon>Agaricomycotina</taxon>
        <taxon>Agaricomycetes</taxon>
        <taxon>Phallomycetidae</taxon>
        <taxon>Geastrales</taxon>
        <taxon>Sphaerobolaceae</taxon>
        <taxon>Sphaerobolus</taxon>
    </lineage>
</organism>
<reference evidence="1 2" key="1">
    <citation type="submission" date="2014-06" db="EMBL/GenBank/DDBJ databases">
        <title>Evolutionary Origins and Diversification of the Mycorrhizal Mutualists.</title>
        <authorList>
            <consortium name="DOE Joint Genome Institute"/>
            <consortium name="Mycorrhizal Genomics Consortium"/>
            <person name="Kohler A."/>
            <person name="Kuo A."/>
            <person name="Nagy L.G."/>
            <person name="Floudas D."/>
            <person name="Copeland A."/>
            <person name="Barry K.W."/>
            <person name="Cichocki N."/>
            <person name="Veneault-Fourrey C."/>
            <person name="LaButti K."/>
            <person name="Lindquist E.A."/>
            <person name="Lipzen A."/>
            <person name="Lundell T."/>
            <person name="Morin E."/>
            <person name="Murat C."/>
            <person name="Riley R."/>
            <person name="Ohm R."/>
            <person name="Sun H."/>
            <person name="Tunlid A."/>
            <person name="Henrissat B."/>
            <person name="Grigoriev I.V."/>
            <person name="Hibbett D.S."/>
            <person name="Martin F."/>
        </authorList>
    </citation>
    <scope>NUCLEOTIDE SEQUENCE [LARGE SCALE GENOMIC DNA]</scope>
    <source>
        <strain evidence="1 2">SS14</strain>
    </source>
</reference>
<sequence>MVQWTSGLDLCRAPMALPFEGIRLSFSELIRRGISCNIAVQLSGPMPATLDRTNDDAIQFLSKSNRIHPPNYAPTPADFQIYTDIRLAFLRHVREAGVDEGGDFVALGGGGGQSGRCLADEL</sequence>
<gene>
    <name evidence="1" type="ORF">M422DRAFT_53399</name>
</gene>
<proteinExistence type="predicted"/>
<dbReference type="AlphaFoldDB" id="A0A0C9UA07"/>